<name>A0A5N6MTZ9_9MICC</name>
<keyword evidence="3" id="KW-0378">Hydrolase</keyword>
<evidence type="ECO:0000313" key="4">
    <source>
        <dbReference type="Proteomes" id="UP000326852"/>
    </source>
</evidence>
<dbReference type="RefSeq" id="WP_152270883.1">
    <property type="nucleotide sequence ID" value="NZ_VTFX01000001.1"/>
</dbReference>
<evidence type="ECO:0000256" key="1">
    <source>
        <dbReference type="SAM" id="MobiDB-lite"/>
    </source>
</evidence>
<proteinExistence type="predicted"/>
<comment type="caution">
    <text evidence="3">The sequence shown here is derived from an EMBL/GenBank/DDBJ whole genome shotgun (WGS) entry which is preliminary data.</text>
</comment>
<gene>
    <name evidence="3" type="ORF">GD627_00205</name>
</gene>
<protein>
    <submittedName>
        <fullName evidence="3">Alpha/beta fold hydrolase</fullName>
    </submittedName>
</protein>
<dbReference type="AlphaFoldDB" id="A0A5N6MTZ9"/>
<evidence type="ECO:0000313" key="3">
    <source>
        <dbReference type="EMBL" id="KAD4059578.1"/>
    </source>
</evidence>
<accession>A0A5N6MTZ9</accession>
<dbReference type="InterPro" id="IPR029058">
    <property type="entry name" value="AB_hydrolase_fold"/>
</dbReference>
<evidence type="ECO:0000259" key="2">
    <source>
        <dbReference type="Pfam" id="PF12697"/>
    </source>
</evidence>
<dbReference type="InterPro" id="IPR000073">
    <property type="entry name" value="AB_hydrolase_1"/>
</dbReference>
<sequence length="352" mass="38602">MNSDSTSRSSRRGTGPAGPEPSDPGDLLRTVFDLHRVSRRSFLAGSLAGILLAADLAATDRIQHYREQLEILQVPDDDADSRFPHAMWFLFPGYKTSWEETGWLLRSLRPALATHGRLAGIGYSNLGLNVARILDAVHAAVRDNQLRRIYFYGHSFGGMLAVQVAAGLAERGVAVDLIVLDSSPSGRSAVRDQAMFKGAVFLYDNGYRITSGLRGGYELGERVLHKNERSWRTVAEQTLEQLSPLAPSSRLIQSQASYIYHFAVSRFAGTLGRTKLAFIGNPGDKTVDYATARAGWENAFGDALLTSSLVTEGALPAHASPQWNPGVYEDVVLEVLRLFDPPDYAGRLRPEE</sequence>
<keyword evidence="4" id="KW-1185">Reference proteome</keyword>
<dbReference type="EMBL" id="VTFX01000001">
    <property type="protein sequence ID" value="KAD4059578.1"/>
    <property type="molecule type" value="Genomic_DNA"/>
</dbReference>
<feature type="compositionally biased region" description="Low complexity" evidence="1">
    <location>
        <begin position="1"/>
        <end position="14"/>
    </location>
</feature>
<organism evidence="3 4">
    <name type="scientific">Arthrobacter yangruifuii</name>
    <dbReference type="NCBI Taxonomy" id="2606616"/>
    <lineage>
        <taxon>Bacteria</taxon>
        <taxon>Bacillati</taxon>
        <taxon>Actinomycetota</taxon>
        <taxon>Actinomycetes</taxon>
        <taxon>Micrococcales</taxon>
        <taxon>Micrococcaceae</taxon>
        <taxon>Arthrobacter</taxon>
    </lineage>
</organism>
<feature type="domain" description="AB hydrolase-1" evidence="2">
    <location>
        <begin position="106"/>
        <end position="258"/>
    </location>
</feature>
<dbReference type="GO" id="GO:0016787">
    <property type="term" value="F:hydrolase activity"/>
    <property type="evidence" value="ECO:0007669"/>
    <property type="project" value="UniProtKB-KW"/>
</dbReference>
<dbReference type="Gene3D" id="3.40.50.1820">
    <property type="entry name" value="alpha/beta hydrolase"/>
    <property type="match status" value="1"/>
</dbReference>
<feature type="region of interest" description="Disordered" evidence="1">
    <location>
        <begin position="1"/>
        <end position="26"/>
    </location>
</feature>
<reference evidence="3 4" key="1">
    <citation type="submission" date="2019-08" db="EMBL/GenBank/DDBJ databases">
        <title>Arthrobacter sp. nov., isolated from plateau pika and Tibetan wild ass.</title>
        <authorList>
            <person name="Ge Y."/>
        </authorList>
    </citation>
    <scope>NUCLEOTIDE SEQUENCE [LARGE SCALE GENOMIC DNA]</scope>
    <source>
        <strain evidence="3 4">785</strain>
    </source>
</reference>
<dbReference type="Proteomes" id="UP000326852">
    <property type="component" value="Unassembled WGS sequence"/>
</dbReference>
<dbReference type="Pfam" id="PF12697">
    <property type="entry name" value="Abhydrolase_6"/>
    <property type="match status" value="1"/>
</dbReference>
<dbReference type="SUPFAM" id="SSF53474">
    <property type="entry name" value="alpha/beta-Hydrolases"/>
    <property type="match status" value="1"/>
</dbReference>